<dbReference type="KEGG" id="orp:MOP44_26520"/>
<dbReference type="InterPro" id="IPR036188">
    <property type="entry name" value="FAD/NAD-bd_sf"/>
</dbReference>
<organism evidence="1 2">
    <name type="scientific">Occallatibacter riparius</name>
    <dbReference type="NCBI Taxonomy" id="1002689"/>
    <lineage>
        <taxon>Bacteria</taxon>
        <taxon>Pseudomonadati</taxon>
        <taxon>Acidobacteriota</taxon>
        <taxon>Terriglobia</taxon>
        <taxon>Terriglobales</taxon>
        <taxon>Acidobacteriaceae</taxon>
        <taxon>Occallatibacter</taxon>
    </lineage>
</organism>
<gene>
    <name evidence="1" type="ORF">MOP44_26520</name>
</gene>
<dbReference type="AlphaFoldDB" id="A0A9J7BNK5"/>
<dbReference type="SUPFAM" id="SSF51905">
    <property type="entry name" value="FAD/NAD(P)-binding domain"/>
    <property type="match status" value="1"/>
</dbReference>
<evidence type="ECO:0000313" key="2">
    <source>
        <dbReference type="Proteomes" id="UP001059380"/>
    </source>
</evidence>
<evidence type="ECO:0000313" key="1">
    <source>
        <dbReference type="EMBL" id="UWZ84097.1"/>
    </source>
</evidence>
<dbReference type="Gene3D" id="3.50.50.60">
    <property type="entry name" value="FAD/NAD(P)-binding domain"/>
    <property type="match status" value="1"/>
</dbReference>
<sequence>MMRANVIGAGPNGLSAAVVLAAAGLQVEVFEAEQQPGGAARTMELTLPGFRNDFGSAVYPLGVGSPFFNTLPAAELGLEWVHGEACVAHPLDDGSAVFLEDTLEAQEWELGADGKAWVDLMRPAAERWWDFAEDVLRPPLHVPKHPFLMARFGLHAVQSADALAGRFKTDRAKALLGGIVGHSLLSFDQLMSAAVGMMFGASAPAVGWPVAKGGAQAIPNALIRRLEQLGGVVHTGRRIDSLDEIDTRDAVTMCDVTAHQLLKIAGPRLSPIYRRTLERFEYGPGAFKIDYALSEPIPWKAADCRRAMTVHLGGTYAEIAHSEYEVWKGRIAERPYVLLTQPSLYDETRAPAGKHTAWAYCHVPNGSKVDRTQAMEDQIERFAPGFRDCVLARRVSGPAELESMDANLSGGDINAGAFHMKQVLFRPGIRMYRTGTKGLYLCSASTPPGGGVHGMCGYNAAQAALRDLRL</sequence>
<dbReference type="PANTHER" id="PTHR10668">
    <property type="entry name" value="PHYTOENE DEHYDROGENASE"/>
    <property type="match status" value="1"/>
</dbReference>
<protein>
    <submittedName>
        <fullName evidence="1">NAD(P)/FAD-dependent oxidoreductase</fullName>
    </submittedName>
</protein>
<dbReference type="Proteomes" id="UP001059380">
    <property type="component" value="Chromosome"/>
</dbReference>
<dbReference type="PRINTS" id="PR00419">
    <property type="entry name" value="ADXRDTASE"/>
</dbReference>
<dbReference type="RefSeq" id="WP_260793601.1">
    <property type="nucleotide sequence ID" value="NZ_CP093313.1"/>
</dbReference>
<accession>A0A9J7BNK5</accession>
<dbReference type="PANTHER" id="PTHR10668:SF105">
    <property type="entry name" value="DEHYDROGENASE-RELATED"/>
    <property type="match status" value="1"/>
</dbReference>
<reference evidence="1" key="1">
    <citation type="submission" date="2021-04" db="EMBL/GenBank/DDBJ databases">
        <title>Phylogenetic analysis of Acidobacteriaceae.</title>
        <authorList>
            <person name="Qiu L."/>
            <person name="Zhang Q."/>
        </authorList>
    </citation>
    <scope>NUCLEOTIDE SEQUENCE</scope>
    <source>
        <strain evidence="1">DSM 25168</strain>
    </source>
</reference>
<proteinExistence type="predicted"/>
<dbReference type="Gene3D" id="3.90.660.50">
    <property type="match status" value="1"/>
</dbReference>
<dbReference type="EMBL" id="CP093313">
    <property type="protein sequence ID" value="UWZ84097.1"/>
    <property type="molecule type" value="Genomic_DNA"/>
</dbReference>
<keyword evidence="2" id="KW-1185">Reference proteome</keyword>
<dbReference type="Pfam" id="PF13450">
    <property type="entry name" value="NAD_binding_8"/>
    <property type="match status" value="1"/>
</dbReference>
<name>A0A9J7BNK5_9BACT</name>